<sequence length="183" mass="20723">MQRRVLTTASNPRANAKLIAMQEDDAPNLTGCEKGYEPLKALAPDFPKPRPITCCAKQNRHDPVLALRHYCDEKINENHSEGYMYRRDGRCRCEIDGAPASEATKFSHPCHYIKTSGLISRQTWCHHANLPPGRNFDSKDANTTAQKSPNRPGMRMGRGERHAGSVWFPFKMKMSFAERSAYT</sequence>
<gene>
    <name evidence="2" type="ORF">K469DRAFT_698358</name>
</gene>
<dbReference type="EMBL" id="ML994705">
    <property type="protein sequence ID" value="KAF2176582.1"/>
    <property type="molecule type" value="Genomic_DNA"/>
</dbReference>
<evidence type="ECO:0000313" key="3">
    <source>
        <dbReference type="Proteomes" id="UP000800200"/>
    </source>
</evidence>
<evidence type="ECO:0000256" key="1">
    <source>
        <dbReference type="SAM" id="MobiDB-lite"/>
    </source>
</evidence>
<keyword evidence="3" id="KW-1185">Reference proteome</keyword>
<feature type="region of interest" description="Disordered" evidence="1">
    <location>
        <begin position="135"/>
        <end position="160"/>
    </location>
</feature>
<proteinExistence type="predicted"/>
<organism evidence="2 3">
    <name type="scientific">Zopfia rhizophila CBS 207.26</name>
    <dbReference type="NCBI Taxonomy" id="1314779"/>
    <lineage>
        <taxon>Eukaryota</taxon>
        <taxon>Fungi</taxon>
        <taxon>Dikarya</taxon>
        <taxon>Ascomycota</taxon>
        <taxon>Pezizomycotina</taxon>
        <taxon>Dothideomycetes</taxon>
        <taxon>Dothideomycetes incertae sedis</taxon>
        <taxon>Zopfiaceae</taxon>
        <taxon>Zopfia</taxon>
    </lineage>
</organism>
<accession>A0A6A6DDW2</accession>
<evidence type="ECO:0000313" key="2">
    <source>
        <dbReference type="EMBL" id="KAF2176582.1"/>
    </source>
</evidence>
<name>A0A6A6DDW2_9PEZI</name>
<protein>
    <submittedName>
        <fullName evidence="2">Uncharacterized protein</fullName>
    </submittedName>
</protein>
<reference evidence="2" key="1">
    <citation type="journal article" date="2020" name="Stud. Mycol.">
        <title>101 Dothideomycetes genomes: a test case for predicting lifestyles and emergence of pathogens.</title>
        <authorList>
            <person name="Haridas S."/>
            <person name="Albert R."/>
            <person name="Binder M."/>
            <person name="Bloem J."/>
            <person name="Labutti K."/>
            <person name="Salamov A."/>
            <person name="Andreopoulos B."/>
            <person name="Baker S."/>
            <person name="Barry K."/>
            <person name="Bills G."/>
            <person name="Bluhm B."/>
            <person name="Cannon C."/>
            <person name="Castanera R."/>
            <person name="Culley D."/>
            <person name="Daum C."/>
            <person name="Ezra D."/>
            <person name="Gonzalez J."/>
            <person name="Henrissat B."/>
            <person name="Kuo A."/>
            <person name="Liang C."/>
            <person name="Lipzen A."/>
            <person name="Lutzoni F."/>
            <person name="Magnuson J."/>
            <person name="Mondo S."/>
            <person name="Nolan M."/>
            <person name="Ohm R."/>
            <person name="Pangilinan J."/>
            <person name="Park H.-J."/>
            <person name="Ramirez L."/>
            <person name="Alfaro M."/>
            <person name="Sun H."/>
            <person name="Tritt A."/>
            <person name="Yoshinaga Y."/>
            <person name="Zwiers L.-H."/>
            <person name="Turgeon B."/>
            <person name="Goodwin S."/>
            <person name="Spatafora J."/>
            <person name="Crous P."/>
            <person name="Grigoriev I."/>
        </authorList>
    </citation>
    <scope>NUCLEOTIDE SEQUENCE</scope>
    <source>
        <strain evidence="2">CBS 207.26</strain>
    </source>
</reference>
<dbReference type="Proteomes" id="UP000800200">
    <property type="component" value="Unassembled WGS sequence"/>
</dbReference>
<dbReference type="AlphaFoldDB" id="A0A6A6DDW2"/>